<comment type="caution">
    <text evidence="2">The sequence shown here is derived from an EMBL/GenBank/DDBJ whole genome shotgun (WGS) entry which is preliminary data.</text>
</comment>
<gene>
    <name evidence="2" type="ORF">F7D20_07425</name>
</gene>
<dbReference type="Pfam" id="PF01471">
    <property type="entry name" value="PG_binding_1"/>
    <property type="match status" value="1"/>
</dbReference>
<dbReference type="OrthoDB" id="1523598at2"/>
<evidence type="ECO:0000313" key="2">
    <source>
        <dbReference type="EMBL" id="MQP11789.1"/>
    </source>
</evidence>
<dbReference type="InterPro" id="IPR036365">
    <property type="entry name" value="PGBD-like_sf"/>
</dbReference>
<dbReference type="InterPro" id="IPR023346">
    <property type="entry name" value="Lysozyme-like_dom_sf"/>
</dbReference>
<sequence length="291" mass="32444">MSTETSVKSVSREAPSIYAIQQGSAYLKVGDVGDSVLTCRGLLNQKGYSCNLTSETYDSVLKSVVAKFQKDFGLTSDGLLGQSSLAVLQDNVSDTEWLVDGVVNITAGKLARMGFGKEVLKPANVTALNEVCNRYHITSKTKVRHFLAQGFVETDKGRTFTEYIYVPGKTKSEYDKQYQRYAPYCGGGFMQLTWKDNYTAFYNYMKDTLKVTDEEIKSPAEYATQHVAKNYTFESAGWYWDVFKDINTKISQWASLSADATVTKVTQEINGGTNGLQARKDAYAKSKKIFK</sequence>
<name>A0A6A7WBB8_9BACT</name>
<dbReference type="SUPFAM" id="SSF53955">
    <property type="entry name" value="Lysozyme-like"/>
    <property type="match status" value="1"/>
</dbReference>
<accession>A0A6A7WBB8</accession>
<keyword evidence="3" id="KW-1185">Reference proteome</keyword>
<dbReference type="Gene3D" id="1.10.530.10">
    <property type="match status" value="1"/>
</dbReference>
<dbReference type="AlphaFoldDB" id="A0A6A7WBB8"/>
<dbReference type="InterPro" id="IPR002477">
    <property type="entry name" value="Peptidoglycan-bd-like"/>
</dbReference>
<feature type="domain" description="Peptidoglycan binding-like" evidence="1">
    <location>
        <begin position="33"/>
        <end position="88"/>
    </location>
</feature>
<proteinExistence type="predicted"/>
<dbReference type="Proteomes" id="UP000384372">
    <property type="component" value="Unassembled WGS sequence"/>
</dbReference>
<dbReference type="EMBL" id="VZAD01000060">
    <property type="protein sequence ID" value="MQP11789.1"/>
    <property type="molecule type" value="Genomic_DNA"/>
</dbReference>
<dbReference type="RefSeq" id="WP_158463470.1">
    <property type="nucleotide sequence ID" value="NZ_JAHOEO010000122.1"/>
</dbReference>
<dbReference type="InterPro" id="IPR036366">
    <property type="entry name" value="PGBDSf"/>
</dbReference>
<evidence type="ECO:0000313" key="3">
    <source>
        <dbReference type="Proteomes" id="UP000384372"/>
    </source>
</evidence>
<reference evidence="2 3" key="1">
    <citation type="submission" date="2019-09" db="EMBL/GenBank/DDBJ databases">
        <title>Distinct polysaccharide growth profiles of human intestinal Prevotella copri isolates.</title>
        <authorList>
            <person name="Fehlner-Peach H."/>
            <person name="Magnabosco C."/>
            <person name="Raghavan V."/>
            <person name="Scher J.U."/>
            <person name="Tett A."/>
            <person name="Cox L.M."/>
            <person name="Gottsegen C."/>
            <person name="Watters A."/>
            <person name="Wiltshire- Gordon J.D."/>
            <person name="Segata N."/>
            <person name="Bonneau R."/>
            <person name="Littman D.R."/>
        </authorList>
    </citation>
    <scope>NUCLEOTIDE SEQUENCE [LARGE SCALE GENOMIC DNA]</scope>
    <source>
        <strain evidence="3">iAQ1173</strain>
    </source>
</reference>
<dbReference type="Gene3D" id="1.10.101.10">
    <property type="entry name" value="PGBD-like superfamily/PGBD"/>
    <property type="match status" value="1"/>
</dbReference>
<dbReference type="SUPFAM" id="SSF47090">
    <property type="entry name" value="PGBD-like"/>
    <property type="match status" value="1"/>
</dbReference>
<evidence type="ECO:0000259" key="1">
    <source>
        <dbReference type="Pfam" id="PF01471"/>
    </source>
</evidence>
<organism evidence="2 3">
    <name type="scientific">Segatella copri</name>
    <dbReference type="NCBI Taxonomy" id="165179"/>
    <lineage>
        <taxon>Bacteria</taxon>
        <taxon>Pseudomonadati</taxon>
        <taxon>Bacteroidota</taxon>
        <taxon>Bacteroidia</taxon>
        <taxon>Bacteroidales</taxon>
        <taxon>Prevotellaceae</taxon>
        <taxon>Segatella</taxon>
    </lineage>
</organism>
<protein>
    <recommendedName>
        <fullName evidence="1">Peptidoglycan binding-like domain-containing protein</fullName>
    </recommendedName>
</protein>